<dbReference type="Proteomes" id="UP000053176">
    <property type="component" value="Unassembled WGS sequence"/>
</dbReference>
<evidence type="ECO:0000256" key="2">
    <source>
        <dbReference type="SAM" id="Phobius"/>
    </source>
</evidence>
<evidence type="ECO:0000313" key="3">
    <source>
        <dbReference type="EMBL" id="KUM28246.1"/>
    </source>
</evidence>
<feature type="compositionally biased region" description="Basic and acidic residues" evidence="1">
    <location>
        <begin position="1021"/>
        <end position="1030"/>
    </location>
</feature>
<dbReference type="Gene3D" id="3.30.70.1320">
    <property type="entry name" value="Multidrug efflux transporter AcrB pore domain like"/>
    <property type="match status" value="1"/>
</dbReference>
<feature type="transmembrane region" description="Helical" evidence="2">
    <location>
        <begin position="463"/>
        <end position="492"/>
    </location>
</feature>
<dbReference type="Pfam" id="PF00873">
    <property type="entry name" value="ACR_tran"/>
    <property type="match status" value="1"/>
</dbReference>
<feature type="transmembrane region" description="Helical" evidence="2">
    <location>
        <begin position="362"/>
        <end position="384"/>
    </location>
</feature>
<dbReference type="SUPFAM" id="SSF82714">
    <property type="entry name" value="Multidrug efflux transporter AcrB TolC docking domain, DN and DC subdomains"/>
    <property type="match status" value="2"/>
</dbReference>
<dbReference type="Gene3D" id="3.30.2090.10">
    <property type="entry name" value="Multidrug efflux transporter AcrB TolC docking domain, DN and DC subdomains"/>
    <property type="match status" value="2"/>
</dbReference>
<dbReference type="Gene3D" id="3.30.70.1440">
    <property type="entry name" value="Multidrug efflux transporter AcrB pore domain"/>
    <property type="match status" value="1"/>
</dbReference>
<feature type="transmembrane region" description="Helical" evidence="2">
    <location>
        <begin position="857"/>
        <end position="875"/>
    </location>
</feature>
<dbReference type="SUPFAM" id="SSF82866">
    <property type="entry name" value="Multidrug efflux transporter AcrB transmembrane domain"/>
    <property type="match status" value="2"/>
</dbReference>
<sequence length="1047" mass="113700">MKGFNLSDWALSHRSLVWYFMLVFVVAGIFSYLNLGREEDPAFTIKTMLVQANWPGASVNETVRQVTDRIEKKLEELDSLDYTKSVTTAGKTVIFVNLKQNTKARDVVPTWLQVRNMVNDISSQFPQGVQGPFFNDRFGDVYGNIYAFTADGLTPRQLRDYVEDVRTKILTVPNAGKVDLVGAQDEAIYLEFSSRQIAALGLNQQQIVASLQAQNAITPSGVIQSGPERVSVRVGGQFTSEESLRAINLRVNDRFFRLSDVATIRRGYVDPPTSLFRFNGQDAIGLAIGMKPNANLLQFGEALHEEMQKVLADLPVGVGVHLVADQPVIVEEAVSGFTRALFEAVAIVLAVSFISLGMRAGFVVALSIPLVLAITFTVMAYLGISLQRISLGALIIALGLLVDDAMIAVEMMVARLEVGDNLRKAATYVYTSTAFPMLTGTLVTVAGFIPIGLNSSAAGEYTFTLFVVIAVSLLVSWIVAVLFAPLLGVTILPATMKAKHHDQPGRFTSMFRRVLVFSVRRHWLTIVATVLLFAASIAGFGLVQQQFFPPSDRPELIVDWNLPQNASIAETRDQMQRFEQRALAGNPDIDHFSSYIGQGAVRFLLAYDVQPANPYFGQTVIVTKSIEARNRVKPALEKLLREEFVGTDAFVKPLELGPPVGRPVQYRVGGPDIQTVRELAQQFAGAISANPKLGAPTFDWNEPQRVLRVDVLQDKARQLGITSSDIASALNSTVGGATITQVRDATYLINVVARSREADRSSISTLQNMQLPTGNGDAIPLAAVANIRYDLEQPTVWRRNRTPTITVRAGLVGDVLPATVVNELKPSVDAFIAKLPPGYSVQTAGSVEESANSQGPIAAVVPLMLFIMATILMVQLQSFQRLFLVVAVAPLGLIGVVAALVPSGAPLGFVAILGVLALIGILIRNSVILIVQIEDLVAEGKDRWAAVIEATEHRMRPIALTAAAASLALIPIAREVFWGPMAYAMMGGIIAGTAITLLFLPALYVTWFRIKEPKRDGAMADALLPRRPEARSSSFTPPSGKGGDQQL</sequence>
<gene>
    <name evidence="3" type="ORF">AU467_12095</name>
</gene>
<evidence type="ECO:0000256" key="1">
    <source>
        <dbReference type="SAM" id="MobiDB-lite"/>
    </source>
</evidence>
<feature type="region of interest" description="Disordered" evidence="1">
    <location>
        <begin position="1021"/>
        <end position="1047"/>
    </location>
</feature>
<feature type="transmembrane region" description="Helical" evidence="2">
    <location>
        <begin position="425"/>
        <end position="451"/>
    </location>
</feature>
<dbReference type="InterPro" id="IPR027463">
    <property type="entry name" value="AcrB_DN_DC_subdom"/>
</dbReference>
<keyword evidence="2" id="KW-0812">Transmembrane</keyword>
<name>A0A101KWG5_RHILI</name>
<comment type="caution">
    <text evidence="3">The sequence shown here is derived from an EMBL/GenBank/DDBJ whole genome shotgun (WGS) entry which is preliminary data.</text>
</comment>
<dbReference type="Gene3D" id="3.30.70.1430">
    <property type="entry name" value="Multidrug efflux transporter AcrB pore domain"/>
    <property type="match status" value="2"/>
</dbReference>
<dbReference type="PANTHER" id="PTHR32063">
    <property type="match status" value="1"/>
</dbReference>
<dbReference type="GO" id="GO:0005886">
    <property type="term" value="C:plasma membrane"/>
    <property type="evidence" value="ECO:0007669"/>
    <property type="project" value="TreeGrafter"/>
</dbReference>
<dbReference type="InterPro" id="IPR001036">
    <property type="entry name" value="Acrflvin-R"/>
</dbReference>
<dbReference type="Gene3D" id="1.20.1640.10">
    <property type="entry name" value="Multidrug efflux transporter AcrB transmembrane domain"/>
    <property type="match status" value="2"/>
</dbReference>
<accession>A0A101KWG5</accession>
<organism evidence="3 4">
    <name type="scientific">Rhizobium loti</name>
    <name type="common">Mesorhizobium loti</name>
    <dbReference type="NCBI Taxonomy" id="381"/>
    <lineage>
        <taxon>Bacteria</taxon>
        <taxon>Pseudomonadati</taxon>
        <taxon>Pseudomonadota</taxon>
        <taxon>Alphaproteobacteria</taxon>
        <taxon>Hyphomicrobiales</taxon>
        <taxon>Phyllobacteriaceae</taxon>
        <taxon>Mesorhizobium</taxon>
    </lineage>
</organism>
<dbReference type="EMBL" id="LPWA01000024">
    <property type="protein sequence ID" value="KUM28246.1"/>
    <property type="molecule type" value="Genomic_DNA"/>
</dbReference>
<proteinExistence type="predicted"/>
<protein>
    <submittedName>
        <fullName evidence="3">ACR family transporter</fullName>
    </submittedName>
</protein>
<feature type="transmembrane region" description="Helical" evidence="2">
    <location>
        <begin position="882"/>
        <end position="901"/>
    </location>
</feature>
<dbReference type="AlphaFoldDB" id="A0A101KWG5"/>
<dbReference type="PRINTS" id="PR00702">
    <property type="entry name" value="ACRIFLAVINRP"/>
</dbReference>
<feature type="transmembrane region" description="Helical" evidence="2">
    <location>
        <begin position="907"/>
        <end position="931"/>
    </location>
</feature>
<keyword evidence="2" id="KW-0472">Membrane</keyword>
<feature type="transmembrane region" description="Helical" evidence="2">
    <location>
        <begin position="390"/>
        <end position="413"/>
    </location>
</feature>
<feature type="transmembrane region" description="Helical" evidence="2">
    <location>
        <begin position="16"/>
        <end position="35"/>
    </location>
</feature>
<dbReference type="GO" id="GO:0042910">
    <property type="term" value="F:xenobiotic transmembrane transporter activity"/>
    <property type="evidence" value="ECO:0007669"/>
    <property type="project" value="TreeGrafter"/>
</dbReference>
<feature type="transmembrane region" description="Helical" evidence="2">
    <location>
        <begin position="983"/>
        <end position="1005"/>
    </location>
</feature>
<reference evidence="3 4" key="1">
    <citation type="submission" date="2015-12" db="EMBL/GenBank/DDBJ databases">
        <title>Draft genome sequence of Mesorhizobium sp. UFLA 01-765, a multitolerant efficient symbiont and plant-growth promoting strain isolated from Zn-mining soil using Leucaena leucocephala as a trap plant.</title>
        <authorList>
            <person name="Rangel W.M."/>
            <person name="Thijs S."/>
            <person name="Longatti S.M."/>
            <person name="Moreira F.M."/>
            <person name="Weyens N."/>
            <person name="Vangronsveld J."/>
            <person name="Van Hamme J.D."/>
            <person name="Bottos E.M."/>
            <person name="Rineau F."/>
        </authorList>
    </citation>
    <scope>NUCLEOTIDE SEQUENCE [LARGE SCALE GENOMIC DNA]</scope>
    <source>
        <strain evidence="3 4">UFLA 01-765</strain>
    </source>
</reference>
<keyword evidence="2" id="KW-1133">Transmembrane helix</keyword>
<dbReference type="PANTHER" id="PTHR32063:SF64">
    <property type="entry name" value="ACRB_ACRD_ACRF FAMILY PROTEIN"/>
    <property type="match status" value="1"/>
</dbReference>
<feature type="transmembrane region" description="Helical" evidence="2">
    <location>
        <begin position="958"/>
        <end position="977"/>
    </location>
</feature>
<dbReference type="SUPFAM" id="SSF82693">
    <property type="entry name" value="Multidrug efflux transporter AcrB pore domain, PN1, PN2, PC1 and PC2 subdomains"/>
    <property type="match status" value="3"/>
</dbReference>
<feature type="transmembrane region" description="Helical" evidence="2">
    <location>
        <begin position="522"/>
        <end position="543"/>
    </location>
</feature>
<evidence type="ECO:0000313" key="4">
    <source>
        <dbReference type="Proteomes" id="UP000053176"/>
    </source>
</evidence>